<protein>
    <recommendedName>
        <fullName evidence="3 8">Histidinol-phosphatase</fullName>
        <shortName evidence="8">HolPase</shortName>
        <ecNumber evidence="3 8">3.1.3.15</ecNumber>
    </recommendedName>
</protein>
<dbReference type="AlphaFoldDB" id="A0A2V3VXF1"/>
<sequence length="266" mass="30592">MLFDYHMHSNFSGDCSTPMEHTIQSAIRKGLKEICFTEHVDYDYPDPTIQFKPDLAGYDKEIKAMQAKYEGEISIKKGIEIGVQPHVLDRCEKLVLEENFDFIICSMHATDRKNLHHGEFFHNRSAEAAYQLYYEELLNCVQNYDQYSILGHLDLVKRYKKLNSNENFHEIIREIFQTIIPKGKGIEVNTSGFAYGLGSAMPSADILTLYKECGGEILTIGSDAHEAEHVAHRFKETLQLLESIGFEYITTFTNKEPTFHPIKQII</sequence>
<dbReference type="GO" id="GO:0000105">
    <property type="term" value="P:L-histidine biosynthetic process"/>
    <property type="evidence" value="ECO:0007669"/>
    <property type="project" value="UniProtKB-UniRule"/>
</dbReference>
<dbReference type="InterPro" id="IPR016195">
    <property type="entry name" value="Pol/histidinol_Pase-like"/>
</dbReference>
<gene>
    <name evidence="10" type="ORF">DFR56_10875</name>
</gene>
<dbReference type="EC" id="3.1.3.15" evidence="3 8"/>
<accession>A0A2V3VXF1</accession>
<dbReference type="GO" id="GO:0005737">
    <property type="term" value="C:cytoplasm"/>
    <property type="evidence" value="ECO:0007669"/>
    <property type="project" value="TreeGrafter"/>
</dbReference>
<evidence type="ECO:0000256" key="8">
    <source>
        <dbReference type="RuleBase" id="RU366003"/>
    </source>
</evidence>
<proteinExistence type="inferred from homology"/>
<dbReference type="Pfam" id="PF02811">
    <property type="entry name" value="PHP"/>
    <property type="match status" value="1"/>
</dbReference>
<evidence type="ECO:0000256" key="4">
    <source>
        <dbReference type="ARBA" id="ARBA00022605"/>
    </source>
</evidence>
<evidence type="ECO:0000256" key="7">
    <source>
        <dbReference type="ARBA" id="ARBA00049158"/>
    </source>
</evidence>
<keyword evidence="5 8" id="KW-0378">Hydrolase</keyword>
<keyword evidence="4 8" id="KW-0028">Amino-acid biosynthesis</keyword>
<evidence type="ECO:0000259" key="9">
    <source>
        <dbReference type="SMART" id="SM00481"/>
    </source>
</evidence>
<dbReference type="RefSeq" id="WP_342353160.1">
    <property type="nucleotide sequence ID" value="NZ_JBHUHB010000001.1"/>
</dbReference>
<evidence type="ECO:0000256" key="1">
    <source>
        <dbReference type="ARBA" id="ARBA00004970"/>
    </source>
</evidence>
<dbReference type="InterPro" id="IPR003141">
    <property type="entry name" value="Pol/His_phosphatase_N"/>
</dbReference>
<name>A0A2V3VXF1_9BACI</name>
<dbReference type="GO" id="GO:0004401">
    <property type="term" value="F:histidinol-phosphatase activity"/>
    <property type="evidence" value="ECO:0007669"/>
    <property type="project" value="UniProtKB-UniRule"/>
</dbReference>
<dbReference type="SMART" id="SM00481">
    <property type="entry name" value="POLIIIAc"/>
    <property type="match status" value="1"/>
</dbReference>
<evidence type="ECO:0000313" key="10">
    <source>
        <dbReference type="EMBL" id="PXW86260.1"/>
    </source>
</evidence>
<dbReference type="InterPro" id="IPR010140">
    <property type="entry name" value="Histidinol_P_phosphatase_HisJ"/>
</dbReference>
<dbReference type="EMBL" id="QJJQ01000008">
    <property type="protein sequence ID" value="PXW86260.1"/>
    <property type="molecule type" value="Genomic_DNA"/>
</dbReference>
<dbReference type="Proteomes" id="UP000247978">
    <property type="component" value="Unassembled WGS sequence"/>
</dbReference>
<dbReference type="PANTHER" id="PTHR21039:SF0">
    <property type="entry name" value="HISTIDINOL-PHOSPHATASE"/>
    <property type="match status" value="1"/>
</dbReference>
<evidence type="ECO:0000256" key="5">
    <source>
        <dbReference type="ARBA" id="ARBA00022801"/>
    </source>
</evidence>
<comment type="catalytic activity">
    <reaction evidence="7 8">
        <text>L-histidinol phosphate + H2O = L-histidinol + phosphate</text>
        <dbReference type="Rhea" id="RHEA:14465"/>
        <dbReference type="ChEBI" id="CHEBI:15377"/>
        <dbReference type="ChEBI" id="CHEBI:43474"/>
        <dbReference type="ChEBI" id="CHEBI:57699"/>
        <dbReference type="ChEBI" id="CHEBI:57980"/>
        <dbReference type="EC" id="3.1.3.15"/>
    </reaction>
</comment>
<organism evidence="10 11">
    <name type="scientific">Pseudogracilibacillus auburnensis</name>
    <dbReference type="NCBI Taxonomy" id="1494959"/>
    <lineage>
        <taxon>Bacteria</taxon>
        <taxon>Bacillati</taxon>
        <taxon>Bacillota</taxon>
        <taxon>Bacilli</taxon>
        <taxon>Bacillales</taxon>
        <taxon>Bacillaceae</taxon>
        <taxon>Pseudogracilibacillus</taxon>
    </lineage>
</organism>
<evidence type="ECO:0000256" key="6">
    <source>
        <dbReference type="ARBA" id="ARBA00023102"/>
    </source>
</evidence>
<dbReference type="UniPathway" id="UPA00031">
    <property type="reaction ID" value="UER00013"/>
</dbReference>
<keyword evidence="11" id="KW-1185">Reference proteome</keyword>
<feature type="domain" description="Polymerase/histidinol phosphatase N-terminal" evidence="9">
    <location>
        <begin position="3"/>
        <end position="85"/>
    </location>
</feature>
<reference evidence="10 11" key="1">
    <citation type="submission" date="2018-05" db="EMBL/GenBank/DDBJ databases">
        <title>Genomic Encyclopedia of Type Strains, Phase IV (KMG-IV): sequencing the most valuable type-strain genomes for metagenomic binning, comparative biology and taxonomic classification.</title>
        <authorList>
            <person name="Goeker M."/>
        </authorList>
    </citation>
    <scope>NUCLEOTIDE SEQUENCE [LARGE SCALE GENOMIC DNA]</scope>
    <source>
        <strain evidence="10 11">DSM 28556</strain>
    </source>
</reference>
<evidence type="ECO:0000256" key="2">
    <source>
        <dbReference type="ARBA" id="ARBA00009152"/>
    </source>
</evidence>
<dbReference type="SUPFAM" id="SSF89550">
    <property type="entry name" value="PHP domain-like"/>
    <property type="match status" value="1"/>
</dbReference>
<dbReference type="InterPro" id="IPR004013">
    <property type="entry name" value="PHP_dom"/>
</dbReference>
<evidence type="ECO:0000313" key="11">
    <source>
        <dbReference type="Proteomes" id="UP000247978"/>
    </source>
</evidence>
<dbReference type="NCBIfam" id="TIGR01856">
    <property type="entry name" value="hisJ_fam"/>
    <property type="match status" value="1"/>
</dbReference>
<dbReference type="PANTHER" id="PTHR21039">
    <property type="entry name" value="HISTIDINOL PHOSPHATASE-RELATED"/>
    <property type="match status" value="1"/>
</dbReference>
<evidence type="ECO:0000256" key="3">
    <source>
        <dbReference type="ARBA" id="ARBA00013085"/>
    </source>
</evidence>
<comment type="similarity">
    <text evidence="2 8">Belongs to the PHP hydrolase family. HisK subfamily.</text>
</comment>
<keyword evidence="6 8" id="KW-0368">Histidine biosynthesis</keyword>
<dbReference type="Gene3D" id="3.20.20.140">
    <property type="entry name" value="Metal-dependent hydrolases"/>
    <property type="match status" value="1"/>
</dbReference>
<comment type="pathway">
    <text evidence="1 8">Amino-acid biosynthesis; L-histidine biosynthesis; L-histidine from 5-phospho-alpha-D-ribose 1-diphosphate: step 8/9.</text>
</comment>
<comment type="caution">
    <text evidence="10">The sequence shown here is derived from an EMBL/GenBank/DDBJ whole genome shotgun (WGS) entry which is preliminary data.</text>
</comment>